<keyword evidence="8 13" id="KW-0548">Nucleotidyltransferase</keyword>
<keyword evidence="5 13" id="KW-0963">Cytoplasm</keyword>
<feature type="binding site" evidence="14">
    <location>
        <position position="148"/>
    </location>
    <ligand>
        <name>L-threonine</name>
        <dbReference type="ChEBI" id="CHEBI:57926"/>
    </ligand>
</feature>
<dbReference type="InterPro" id="IPR006070">
    <property type="entry name" value="Sua5-like_dom"/>
</dbReference>
<dbReference type="Gene3D" id="3.40.50.11030">
    <property type="entry name" value="Threonylcarbamoyl-AMP synthase, C-terminal domain"/>
    <property type="match status" value="1"/>
</dbReference>
<proteinExistence type="inferred from homology"/>
<dbReference type="GO" id="GO:0008033">
    <property type="term" value="P:tRNA processing"/>
    <property type="evidence" value="ECO:0007669"/>
    <property type="project" value="UniProtKB-KW"/>
</dbReference>
<keyword evidence="10 13" id="KW-0067">ATP-binding</keyword>
<keyword evidence="7 13" id="KW-0819">tRNA processing</keyword>
<dbReference type="InterPro" id="IPR017945">
    <property type="entry name" value="DHBP_synth_RibB-like_a/b_dom"/>
</dbReference>
<protein>
    <recommendedName>
        <fullName evidence="4 13">Threonylcarbamoyl-AMP synthase</fullName>
        <shortName evidence="13">TC-AMP synthase</shortName>
        <ecNumber evidence="3 13">2.7.7.87</ecNumber>
    </recommendedName>
    <alternativeName>
        <fullName evidence="11 13">L-threonylcarbamoyladenylate synthase</fullName>
    </alternativeName>
</protein>
<dbReference type="RefSeq" id="WP_085236771.1">
    <property type="nucleotide sequence ID" value="NZ_CP020773.1"/>
</dbReference>
<dbReference type="PIRSF" id="PIRSF004930">
    <property type="entry name" value="Tln_factor_SUA5"/>
    <property type="match status" value="1"/>
</dbReference>
<keyword evidence="9 13" id="KW-0547">Nucleotide-binding</keyword>
<dbReference type="InterPro" id="IPR050156">
    <property type="entry name" value="TC-AMP_synthase_SUA5"/>
</dbReference>
<comment type="catalytic activity">
    <reaction evidence="12 13">
        <text>L-threonine + hydrogencarbonate + ATP = L-threonylcarbamoyladenylate + diphosphate + H2O</text>
        <dbReference type="Rhea" id="RHEA:36407"/>
        <dbReference type="ChEBI" id="CHEBI:15377"/>
        <dbReference type="ChEBI" id="CHEBI:17544"/>
        <dbReference type="ChEBI" id="CHEBI:30616"/>
        <dbReference type="ChEBI" id="CHEBI:33019"/>
        <dbReference type="ChEBI" id="CHEBI:57926"/>
        <dbReference type="ChEBI" id="CHEBI:73682"/>
        <dbReference type="EC" id="2.7.7.87"/>
    </reaction>
</comment>
<feature type="binding site" evidence="14">
    <location>
        <position position="188"/>
    </location>
    <ligand>
        <name>L-threonine</name>
        <dbReference type="ChEBI" id="CHEBI:57926"/>
    </ligand>
</feature>
<feature type="binding site" evidence="14">
    <location>
        <position position="64"/>
    </location>
    <ligand>
        <name>ATP</name>
        <dbReference type="ChEBI" id="CHEBI:30616"/>
    </ligand>
</feature>
<feature type="domain" description="YrdC-like" evidence="15">
    <location>
        <begin position="19"/>
        <end position="206"/>
    </location>
</feature>
<keyword evidence="17" id="KW-1185">Reference proteome</keyword>
<evidence type="ECO:0000256" key="2">
    <source>
        <dbReference type="ARBA" id="ARBA00007663"/>
    </source>
</evidence>
<dbReference type="InterPro" id="IPR038385">
    <property type="entry name" value="Sua5/YwlC_C"/>
</dbReference>
<dbReference type="NCBIfam" id="TIGR00057">
    <property type="entry name" value="L-threonylcarbamoyladenylate synthase"/>
    <property type="match status" value="1"/>
</dbReference>
<keyword evidence="6 13" id="KW-0808">Transferase</keyword>
<feature type="binding site" evidence="14">
    <location>
        <position position="202"/>
    </location>
    <ligand>
        <name>ATP</name>
        <dbReference type="ChEBI" id="CHEBI:30616"/>
    </ligand>
</feature>
<dbReference type="FunFam" id="3.90.870.10:FF:000009">
    <property type="entry name" value="Threonylcarbamoyl-AMP synthase, putative"/>
    <property type="match status" value="1"/>
</dbReference>
<dbReference type="EMBL" id="CP020773">
    <property type="protein sequence ID" value="ARJ50281.1"/>
    <property type="molecule type" value="Genomic_DNA"/>
</dbReference>
<evidence type="ECO:0000313" key="16">
    <source>
        <dbReference type="EMBL" id="ARJ50281.1"/>
    </source>
</evidence>
<dbReference type="PANTHER" id="PTHR17490">
    <property type="entry name" value="SUA5"/>
    <property type="match status" value="1"/>
</dbReference>
<evidence type="ECO:0000259" key="15">
    <source>
        <dbReference type="PROSITE" id="PS51163"/>
    </source>
</evidence>
<dbReference type="Gene3D" id="3.90.870.10">
    <property type="entry name" value="DHBP synthase"/>
    <property type="match status" value="1"/>
</dbReference>
<evidence type="ECO:0000256" key="4">
    <source>
        <dbReference type="ARBA" id="ARBA00015492"/>
    </source>
</evidence>
<comment type="function">
    <text evidence="13">Required for the formation of a threonylcarbamoyl group on adenosine at position 37 (t(6)A37) in tRNAs that read codons beginning with adenine.</text>
</comment>
<evidence type="ECO:0000256" key="3">
    <source>
        <dbReference type="ARBA" id="ARBA00012584"/>
    </source>
</evidence>
<dbReference type="SUPFAM" id="SSF55821">
    <property type="entry name" value="YrdC/RibB"/>
    <property type="match status" value="1"/>
</dbReference>
<dbReference type="PANTHER" id="PTHR17490:SF16">
    <property type="entry name" value="THREONYLCARBAMOYL-AMP SYNTHASE"/>
    <property type="match status" value="1"/>
</dbReference>
<evidence type="ECO:0000256" key="14">
    <source>
        <dbReference type="PIRSR" id="PIRSR004930-1"/>
    </source>
</evidence>
<feature type="binding site" evidence="14">
    <location>
        <position position="68"/>
    </location>
    <ligand>
        <name>L-threonine</name>
        <dbReference type="ChEBI" id="CHEBI:57926"/>
    </ligand>
</feature>
<dbReference type="GO" id="GO:0003725">
    <property type="term" value="F:double-stranded RNA binding"/>
    <property type="evidence" value="ECO:0007669"/>
    <property type="project" value="UniProtKB-UniRule"/>
</dbReference>
<evidence type="ECO:0000256" key="5">
    <source>
        <dbReference type="ARBA" id="ARBA00022490"/>
    </source>
</evidence>
<feature type="binding site" evidence="14">
    <location>
        <position position="240"/>
    </location>
    <ligand>
        <name>ATP</name>
        <dbReference type="ChEBI" id="CHEBI:30616"/>
    </ligand>
</feature>
<dbReference type="AlphaFoldDB" id="A0AAC9WJ06"/>
<dbReference type="Proteomes" id="UP000242864">
    <property type="component" value="Chromosome"/>
</dbReference>
<comment type="similarity">
    <text evidence="2 13">Belongs to the SUA5 family.</text>
</comment>
<evidence type="ECO:0000313" key="17">
    <source>
        <dbReference type="Proteomes" id="UP000242864"/>
    </source>
</evidence>
<evidence type="ECO:0000256" key="6">
    <source>
        <dbReference type="ARBA" id="ARBA00022679"/>
    </source>
</evidence>
<dbReference type="PROSITE" id="PS51163">
    <property type="entry name" value="YRDC"/>
    <property type="match status" value="1"/>
</dbReference>
<feature type="binding site" evidence="14">
    <location>
        <position position="41"/>
    </location>
    <ligand>
        <name>L-threonine</name>
        <dbReference type="ChEBI" id="CHEBI:57926"/>
    </ligand>
</feature>
<dbReference type="InterPro" id="IPR005145">
    <property type="entry name" value="Sua5_C"/>
</dbReference>
<reference evidence="16 17" key="1">
    <citation type="submission" date="2017-04" db="EMBL/GenBank/DDBJ databases">
        <authorList>
            <person name="Veseli I.A."/>
            <person name="Tang C."/>
            <person name="Pombert J.-F."/>
        </authorList>
    </citation>
    <scope>NUCLEOTIDE SEQUENCE [LARGE SCALE GENOMIC DNA]</scope>
    <source>
        <strain evidence="16 17">ATCC 700373</strain>
    </source>
</reference>
<evidence type="ECO:0000256" key="9">
    <source>
        <dbReference type="ARBA" id="ARBA00022741"/>
    </source>
</evidence>
<evidence type="ECO:0000256" key="13">
    <source>
        <dbReference type="PIRNR" id="PIRNR004930"/>
    </source>
</evidence>
<evidence type="ECO:0000256" key="12">
    <source>
        <dbReference type="ARBA" id="ARBA00048366"/>
    </source>
</evidence>
<feature type="binding site" evidence="14">
    <location>
        <position position="158"/>
    </location>
    <ligand>
        <name>ATP</name>
        <dbReference type="ChEBI" id="CHEBI:30616"/>
    </ligand>
</feature>
<dbReference type="Pfam" id="PF03481">
    <property type="entry name" value="Sua5_C"/>
    <property type="match status" value="1"/>
</dbReference>
<accession>A0AAC9WJ06</accession>
<evidence type="ECO:0000256" key="1">
    <source>
        <dbReference type="ARBA" id="ARBA00004496"/>
    </source>
</evidence>
<dbReference type="GO" id="GO:0005524">
    <property type="term" value="F:ATP binding"/>
    <property type="evidence" value="ECO:0007669"/>
    <property type="project" value="UniProtKB-UniRule"/>
</dbReference>
<evidence type="ECO:0000256" key="8">
    <source>
        <dbReference type="ARBA" id="ARBA00022695"/>
    </source>
</evidence>
<dbReference type="GO" id="GO:0005737">
    <property type="term" value="C:cytoplasm"/>
    <property type="evidence" value="ECO:0007669"/>
    <property type="project" value="UniProtKB-SubCell"/>
</dbReference>
<dbReference type="KEGG" id="slz:B5P37_02590"/>
<feature type="binding site" evidence="14">
    <location>
        <position position="73"/>
    </location>
    <ligand>
        <name>L-threonine</name>
        <dbReference type="ChEBI" id="CHEBI:57926"/>
    </ligand>
</feature>
<evidence type="ECO:0000256" key="10">
    <source>
        <dbReference type="ARBA" id="ARBA00022840"/>
    </source>
</evidence>
<evidence type="ECO:0000256" key="7">
    <source>
        <dbReference type="ARBA" id="ARBA00022694"/>
    </source>
</evidence>
<comment type="subcellular location">
    <subcellularLocation>
        <location evidence="1 13">Cytoplasm</location>
    </subcellularLocation>
</comment>
<evidence type="ECO:0000256" key="11">
    <source>
        <dbReference type="ARBA" id="ARBA00029774"/>
    </source>
</evidence>
<gene>
    <name evidence="16" type="ORF">B5P37_02590</name>
</gene>
<dbReference type="GO" id="GO:0006450">
    <property type="term" value="P:regulation of translational fidelity"/>
    <property type="evidence" value="ECO:0007669"/>
    <property type="project" value="TreeGrafter"/>
</dbReference>
<organism evidence="16 17">
    <name type="scientific">Staphylococcus lutrae</name>
    <dbReference type="NCBI Taxonomy" id="155085"/>
    <lineage>
        <taxon>Bacteria</taxon>
        <taxon>Bacillati</taxon>
        <taxon>Bacillota</taxon>
        <taxon>Bacilli</taxon>
        <taxon>Bacillales</taxon>
        <taxon>Staphylococcaceae</taxon>
        <taxon>Staphylococcus</taxon>
    </lineage>
</organism>
<sequence length="350" mass="39149">MRNTQIWDVRAYTTRLAEYPKLAEIIQTFQEGGVVVFPTETVYGLGGNATDDTAINKIYEAKGRPSDNPLIVHIHDTEQLKDFVEEISESTQKLMEAFWPGPITFILPLKKGGLSKRVTGDLNSVAVRMPSHPVALALLQAVNLPIAAPSANLSGRPSPTTFEHAFQDLNQRVDGIIQSTQSDAGLESTVVDCTSFPFRIARPGTITRQMLNEILPQSVESYHQVNDEKPIAPGMKYQHYAPSTPLKMVQQLNGPVRRDAHEDWSKIAFIVPETKVSLLPKEAQVIIISQSETDIQGANYNLYAVLHDLDYLEQIEMAYIYGFEEHHDTEALRNRMLKAVNQQIVKDEAL</sequence>
<feature type="binding site" evidence="14">
    <location>
        <position position="128"/>
    </location>
    <ligand>
        <name>L-threonine</name>
        <dbReference type="ChEBI" id="CHEBI:57926"/>
    </ligand>
</feature>
<dbReference type="GO" id="GO:0061710">
    <property type="term" value="F:L-threonylcarbamoyladenylate synthase"/>
    <property type="evidence" value="ECO:0007669"/>
    <property type="project" value="UniProtKB-EC"/>
</dbReference>
<name>A0AAC9WJ06_9STAP</name>
<dbReference type="GO" id="GO:0000049">
    <property type="term" value="F:tRNA binding"/>
    <property type="evidence" value="ECO:0007669"/>
    <property type="project" value="TreeGrafter"/>
</dbReference>
<feature type="binding site" evidence="14">
    <location>
        <position position="150"/>
    </location>
    <ligand>
        <name>ATP</name>
        <dbReference type="ChEBI" id="CHEBI:30616"/>
    </ligand>
</feature>
<dbReference type="Pfam" id="PF01300">
    <property type="entry name" value="Sua5_yciO_yrdC"/>
    <property type="match status" value="1"/>
</dbReference>
<dbReference type="EC" id="2.7.7.87" evidence="3 13"/>
<dbReference type="InterPro" id="IPR010923">
    <property type="entry name" value="T(6)A37_SUA5"/>
</dbReference>